<protein>
    <submittedName>
        <fullName evidence="1">Uncharacterized protein</fullName>
    </submittedName>
</protein>
<comment type="caution">
    <text evidence="1">The sequence shown here is derived from an EMBL/GenBank/DDBJ whole genome shotgun (WGS) entry which is preliminary data.</text>
</comment>
<organism evidence="1 2">
    <name type="scientific">Mucilaginibacter pankratovii</name>
    <dbReference type="NCBI Taxonomy" id="2772110"/>
    <lineage>
        <taxon>Bacteria</taxon>
        <taxon>Pseudomonadati</taxon>
        <taxon>Bacteroidota</taxon>
        <taxon>Sphingobacteriia</taxon>
        <taxon>Sphingobacteriales</taxon>
        <taxon>Sphingobacteriaceae</taxon>
        <taxon>Mucilaginibacter</taxon>
    </lineage>
</organism>
<evidence type="ECO:0000313" key="1">
    <source>
        <dbReference type="EMBL" id="MBD1364524.1"/>
    </source>
</evidence>
<reference evidence="1 2" key="1">
    <citation type="submission" date="2020-09" db="EMBL/GenBank/DDBJ databases">
        <title>Novel species of Mucilaginibacter isolated from a glacier on the Tibetan Plateau.</title>
        <authorList>
            <person name="Liu Q."/>
            <person name="Xin Y.-H."/>
        </authorList>
    </citation>
    <scope>NUCLEOTIDE SEQUENCE [LARGE SCALE GENOMIC DNA]</scope>
    <source>
        <strain evidence="1 2">ZT4R22</strain>
    </source>
</reference>
<proteinExistence type="predicted"/>
<dbReference type="RefSeq" id="WP_191189185.1">
    <property type="nucleotide sequence ID" value="NZ_JACWMY010000005.1"/>
</dbReference>
<name>A0ABR7WQC7_9SPHI</name>
<dbReference type="EMBL" id="JACWMY010000005">
    <property type="protein sequence ID" value="MBD1364524.1"/>
    <property type="molecule type" value="Genomic_DNA"/>
</dbReference>
<gene>
    <name evidence="1" type="ORF">IDJ77_11955</name>
</gene>
<keyword evidence="2" id="KW-1185">Reference proteome</keyword>
<dbReference type="Proteomes" id="UP000606600">
    <property type="component" value="Unassembled WGS sequence"/>
</dbReference>
<evidence type="ECO:0000313" key="2">
    <source>
        <dbReference type="Proteomes" id="UP000606600"/>
    </source>
</evidence>
<accession>A0ABR7WQC7</accession>
<sequence length="91" mass="10862">MVRVKALNQFHKAIVNVKKEAHKMRLELERAEAWYEAKDKYYKLSKKGQEWPRHLFEVRQLVEAIEDLEFVGRKFNISNGEVVLPKIKSYS</sequence>